<dbReference type="SMART" id="SM01270">
    <property type="entry name" value="Longin"/>
    <property type="match status" value="1"/>
</dbReference>
<dbReference type="CDD" id="cd14824">
    <property type="entry name" value="Longin"/>
    <property type="match status" value="1"/>
</dbReference>
<dbReference type="GO" id="GO:0016020">
    <property type="term" value="C:membrane"/>
    <property type="evidence" value="ECO:0007669"/>
    <property type="project" value="InterPro"/>
</dbReference>
<dbReference type="Proteomes" id="UP000193685">
    <property type="component" value="Unassembled WGS sequence"/>
</dbReference>
<feature type="transmembrane region" description="Helical" evidence="10">
    <location>
        <begin position="235"/>
        <end position="260"/>
    </location>
</feature>
<evidence type="ECO:0000256" key="9">
    <source>
        <dbReference type="PROSITE-ProRule" id="PRU00290"/>
    </source>
</evidence>
<keyword evidence="9" id="KW-0175">Coiled coil</keyword>
<evidence type="ECO:0000259" key="11">
    <source>
        <dbReference type="PROSITE" id="PS50859"/>
    </source>
</evidence>
<dbReference type="Pfam" id="PF13774">
    <property type="entry name" value="Longin"/>
    <property type="match status" value="1"/>
</dbReference>
<protein>
    <recommendedName>
        <fullName evidence="7">Synaptobrevin homolog YKT6</fullName>
    </recommendedName>
</protein>
<evidence type="ECO:0000313" key="13">
    <source>
        <dbReference type="EMBL" id="ORY86928.1"/>
    </source>
</evidence>
<name>A0A1Y2FSG8_PROLT</name>
<dbReference type="Gene3D" id="3.30.450.50">
    <property type="entry name" value="Longin domain"/>
    <property type="match status" value="1"/>
</dbReference>
<evidence type="ECO:0000313" key="14">
    <source>
        <dbReference type="Proteomes" id="UP000193685"/>
    </source>
</evidence>
<keyword evidence="4" id="KW-0653">Protein transport</keyword>
<sequence>MSKSTHTKLLIVRFDHGILPAPASAPALLYLAVAKGDTLLATHANGTQNASNIATSILNKLDRTTDAKQTFVHKNYAIHVLHIAQPFPPSARTSQSTGASAGLTFLAMATESLGRRIPFACLLDMKRQFLETYSQAEVSTAGSYEFKAFDTTLAELAQQWTQEQSQGGAGVAREVQRDLDAVKQVMTQNIERVLERGERIDLLVVKTAVLNASSVAFRKKSTIVKRQMGWQNIRTTALVALVLLVLVYLLIGTGCGLPGWHRCL</sequence>
<comment type="caution">
    <text evidence="13">The sequence shown here is derived from an EMBL/GenBank/DDBJ whole genome shotgun (WGS) entry which is preliminary data.</text>
</comment>
<evidence type="ECO:0000256" key="8">
    <source>
        <dbReference type="ARBA" id="ARBA00046280"/>
    </source>
</evidence>
<gene>
    <name evidence="13" type="ORF">BCR37DRAFT_385378</name>
</gene>
<evidence type="ECO:0000256" key="10">
    <source>
        <dbReference type="SAM" id="Phobius"/>
    </source>
</evidence>
<evidence type="ECO:0000256" key="1">
    <source>
        <dbReference type="ARBA" id="ARBA00008025"/>
    </source>
</evidence>
<dbReference type="GO" id="GO:0016192">
    <property type="term" value="P:vesicle-mediated transport"/>
    <property type="evidence" value="ECO:0007669"/>
    <property type="project" value="InterPro"/>
</dbReference>
<dbReference type="SUPFAM" id="SSF58038">
    <property type="entry name" value="SNARE fusion complex"/>
    <property type="match status" value="1"/>
</dbReference>
<comment type="similarity">
    <text evidence="1">Belongs to the synaptobrevin family.</text>
</comment>
<dbReference type="SUPFAM" id="SSF64356">
    <property type="entry name" value="SNARE-like"/>
    <property type="match status" value="1"/>
</dbReference>
<dbReference type="GeneID" id="63786942"/>
<evidence type="ECO:0000256" key="3">
    <source>
        <dbReference type="ARBA" id="ARBA00022692"/>
    </source>
</evidence>
<dbReference type="Gene3D" id="1.20.5.110">
    <property type="match status" value="1"/>
</dbReference>
<evidence type="ECO:0000256" key="7">
    <source>
        <dbReference type="ARBA" id="ARBA00026133"/>
    </source>
</evidence>
<dbReference type="PROSITE" id="PS50892">
    <property type="entry name" value="V_SNARE"/>
    <property type="match status" value="1"/>
</dbReference>
<dbReference type="InterPro" id="IPR011012">
    <property type="entry name" value="Longin-like_dom_sf"/>
</dbReference>
<keyword evidence="3 10" id="KW-0812">Transmembrane</keyword>
<dbReference type="PANTHER" id="PTHR21136">
    <property type="entry name" value="SNARE PROTEINS"/>
    <property type="match status" value="1"/>
</dbReference>
<dbReference type="CDD" id="cd15843">
    <property type="entry name" value="R-SNARE"/>
    <property type="match status" value="1"/>
</dbReference>
<feature type="domain" description="V-SNARE coiled-coil homology" evidence="12">
    <location>
        <begin position="171"/>
        <end position="231"/>
    </location>
</feature>
<evidence type="ECO:0000256" key="4">
    <source>
        <dbReference type="ARBA" id="ARBA00022927"/>
    </source>
</evidence>
<dbReference type="FunFam" id="1.20.5.110:FF:000004">
    <property type="entry name" value="Vesicle-associated membrane protein 7"/>
    <property type="match status" value="1"/>
</dbReference>
<keyword evidence="6 10" id="KW-0472">Membrane</keyword>
<organism evidence="13 14">
    <name type="scientific">Protomyces lactucae-debilis</name>
    <dbReference type="NCBI Taxonomy" id="2754530"/>
    <lineage>
        <taxon>Eukaryota</taxon>
        <taxon>Fungi</taxon>
        <taxon>Dikarya</taxon>
        <taxon>Ascomycota</taxon>
        <taxon>Taphrinomycotina</taxon>
        <taxon>Taphrinomycetes</taxon>
        <taxon>Taphrinales</taxon>
        <taxon>Protomycetaceae</taxon>
        <taxon>Protomyces</taxon>
    </lineage>
</organism>
<dbReference type="RefSeq" id="XP_040727784.1">
    <property type="nucleotide sequence ID" value="XM_040870343.1"/>
</dbReference>
<keyword evidence="5 10" id="KW-1133">Transmembrane helix</keyword>
<comment type="subcellular location">
    <subcellularLocation>
        <location evidence="8">Endomembrane system</location>
        <topology evidence="8">Single-pass type IV membrane protein</topology>
    </subcellularLocation>
</comment>
<keyword evidence="2" id="KW-0813">Transport</keyword>
<dbReference type="EMBL" id="MCFI01000002">
    <property type="protein sequence ID" value="ORY86928.1"/>
    <property type="molecule type" value="Genomic_DNA"/>
</dbReference>
<dbReference type="OrthoDB" id="190375at2759"/>
<dbReference type="STRING" id="56484.A0A1Y2FSG8"/>
<dbReference type="Pfam" id="PF00957">
    <property type="entry name" value="Synaptobrevin"/>
    <property type="match status" value="1"/>
</dbReference>
<dbReference type="PRINTS" id="PR00219">
    <property type="entry name" value="SYNAPTOBREVN"/>
</dbReference>
<dbReference type="InterPro" id="IPR010908">
    <property type="entry name" value="Longin_dom"/>
</dbReference>
<dbReference type="PROSITE" id="PS50859">
    <property type="entry name" value="LONGIN"/>
    <property type="match status" value="1"/>
</dbReference>
<dbReference type="OMA" id="NTKLMIM"/>
<feature type="domain" description="Longin" evidence="11">
    <location>
        <begin position="10"/>
        <end position="153"/>
    </location>
</feature>
<reference evidence="13 14" key="1">
    <citation type="submission" date="2016-07" db="EMBL/GenBank/DDBJ databases">
        <title>Pervasive Adenine N6-methylation of Active Genes in Fungi.</title>
        <authorList>
            <consortium name="DOE Joint Genome Institute"/>
            <person name="Mondo S.J."/>
            <person name="Dannebaum R.O."/>
            <person name="Kuo R.C."/>
            <person name="Labutti K."/>
            <person name="Haridas S."/>
            <person name="Kuo A."/>
            <person name="Salamov A."/>
            <person name="Ahrendt S.R."/>
            <person name="Lipzen A."/>
            <person name="Sullivan W."/>
            <person name="Andreopoulos W.B."/>
            <person name="Clum A."/>
            <person name="Lindquist E."/>
            <person name="Daum C."/>
            <person name="Ramamoorthy G.K."/>
            <person name="Gryganskyi A."/>
            <person name="Culley D."/>
            <person name="Magnuson J.K."/>
            <person name="James T.Y."/>
            <person name="O'Malley M.A."/>
            <person name="Stajich J.E."/>
            <person name="Spatafora J.W."/>
            <person name="Visel A."/>
            <person name="Grigoriev I.V."/>
        </authorList>
    </citation>
    <scope>NUCLEOTIDE SEQUENCE [LARGE SCALE GENOMIC DNA]</scope>
    <source>
        <strain evidence="13 14">12-1054</strain>
    </source>
</reference>
<evidence type="ECO:0000256" key="6">
    <source>
        <dbReference type="ARBA" id="ARBA00023136"/>
    </source>
</evidence>
<dbReference type="PANTHER" id="PTHR21136:SF168">
    <property type="entry name" value="VESICLE-ASSOCIATED MEMBRANE PROTEIN 9"/>
    <property type="match status" value="1"/>
</dbReference>
<dbReference type="GO" id="GO:0012505">
    <property type="term" value="C:endomembrane system"/>
    <property type="evidence" value="ECO:0007669"/>
    <property type="project" value="UniProtKB-SubCell"/>
</dbReference>
<accession>A0A1Y2FSG8</accession>
<dbReference type="InterPro" id="IPR042855">
    <property type="entry name" value="V_SNARE_CC"/>
</dbReference>
<evidence type="ECO:0000259" key="12">
    <source>
        <dbReference type="PROSITE" id="PS50892"/>
    </source>
</evidence>
<dbReference type="GO" id="GO:0015031">
    <property type="term" value="P:protein transport"/>
    <property type="evidence" value="ECO:0007669"/>
    <property type="project" value="UniProtKB-KW"/>
</dbReference>
<evidence type="ECO:0000256" key="5">
    <source>
        <dbReference type="ARBA" id="ARBA00022989"/>
    </source>
</evidence>
<dbReference type="InterPro" id="IPR001388">
    <property type="entry name" value="Synaptobrevin-like"/>
</dbReference>
<evidence type="ECO:0000256" key="2">
    <source>
        <dbReference type="ARBA" id="ARBA00022448"/>
    </source>
</evidence>
<proteinExistence type="inferred from homology"/>
<dbReference type="GO" id="GO:0005737">
    <property type="term" value="C:cytoplasm"/>
    <property type="evidence" value="ECO:0007669"/>
    <property type="project" value="UniProtKB-ARBA"/>
</dbReference>
<dbReference type="AlphaFoldDB" id="A0A1Y2FSG8"/>
<dbReference type="InterPro" id="IPR051097">
    <property type="entry name" value="Synaptobrevin-like_transport"/>
</dbReference>
<keyword evidence="14" id="KW-1185">Reference proteome</keyword>